<dbReference type="STRING" id="937775.Metlim_1408"/>
<feature type="region of interest" description="Disordered" evidence="1">
    <location>
        <begin position="203"/>
        <end position="226"/>
    </location>
</feature>
<keyword evidence="3" id="KW-1185">Reference proteome</keyword>
<dbReference type="Proteomes" id="UP000005741">
    <property type="component" value="Chromosome"/>
</dbReference>
<dbReference type="EMBL" id="CM001436">
    <property type="protein sequence ID" value="EHQ35514.1"/>
    <property type="molecule type" value="Genomic_DNA"/>
</dbReference>
<evidence type="ECO:0000313" key="3">
    <source>
        <dbReference type="Proteomes" id="UP000005741"/>
    </source>
</evidence>
<sequence length="226" mass="24740">MLAAFVILLAFTAPSVSAFEISGTYTEEGQKWLNEHWGEKITLGELAKIAYTEENYEKIKENVDPKLLEEVWSQTYFWGEHYPPKEEVVPGPKIFNENSKLVEDPDGSILADIISGNIRTLRSGIIVDADPVSYSGGRIRHSGSGYVYGADPVGSLMVESKLHGDGNWLSTSYNAAYGYDNSPYYTVSASGSRSPVSGTLYQSQTVAQSADPTGSGSTWSPSYYYS</sequence>
<name>H1Z2I8_9EURY</name>
<gene>
    <name evidence="2" type="ORF">Metlim_1408</name>
</gene>
<protein>
    <submittedName>
        <fullName evidence="2">Uncharacterized protein</fullName>
    </submittedName>
</protein>
<organism evidence="2 3">
    <name type="scientific">Methanoplanus limicola DSM 2279</name>
    <dbReference type="NCBI Taxonomy" id="937775"/>
    <lineage>
        <taxon>Archaea</taxon>
        <taxon>Methanobacteriati</taxon>
        <taxon>Methanobacteriota</taxon>
        <taxon>Stenosarchaea group</taxon>
        <taxon>Methanomicrobia</taxon>
        <taxon>Methanomicrobiales</taxon>
        <taxon>Methanomicrobiaceae</taxon>
        <taxon>Methanoplanus</taxon>
    </lineage>
</organism>
<dbReference type="InParanoid" id="H1Z2I8"/>
<accession>H1Z2I8</accession>
<proteinExistence type="predicted"/>
<dbReference type="HOGENOM" id="CLU_1222534_0_0_2"/>
<dbReference type="AlphaFoldDB" id="H1Z2I8"/>
<reference evidence="2 3" key="1">
    <citation type="submission" date="2011-10" db="EMBL/GenBank/DDBJ databases">
        <title>The Improved High-Quality Draft genome of Methanoplanus limicola DSM 2279.</title>
        <authorList>
            <consortium name="US DOE Joint Genome Institute (JGI-PGF)"/>
            <person name="Lucas S."/>
            <person name="Copeland A."/>
            <person name="Lapidus A."/>
            <person name="Glavina del Rio T."/>
            <person name="Dalin E."/>
            <person name="Tice H."/>
            <person name="Bruce D."/>
            <person name="Goodwin L."/>
            <person name="Pitluck S."/>
            <person name="Peters L."/>
            <person name="Mikhailova N."/>
            <person name="Lu M."/>
            <person name="Kyrpides N."/>
            <person name="Mavromatis K."/>
            <person name="Ivanova N."/>
            <person name="Markowitz V."/>
            <person name="Cheng J.-F."/>
            <person name="Hugenholtz P."/>
            <person name="Woyke T."/>
            <person name="Wu D."/>
            <person name="Wirth R."/>
            <person name="Brambilla E.-M."/>
            <person name="Klenk H.-P."/>
            <person name="Eisen J.A."/>
        </authorList>
    </citation>
    <scope>NUCLEOTIDE SEQUENCE [LARGE SCALE GENOMIC DNA]</scope>
    <source>
        <strain evidence="2 3">DSM 2279</strain>
    </source>
</reference>
<evidence type="ECO:0000256" key="1">
    <source>
        <dbReference type="SAM" id="MobiDB-lite"/>
    </source>
</evidence>
<evidence type="ECO:0000313" key="2">
    <source>
        <dbReference type="EMBL" id="EHQ35514.1"/>
    </source>
</evidence>